<name>A0A4R2JJD6_9PSEU</name>
<gene>
    <name evidence="2" type="ORF">EV192_106595</name>
</gene>
<dbReference type="InterPro" id="IPR010090">
    <property type="entry name" value="Phage_tape_meas"/>
</dbReference>
<dbReference type="Proteomes" id="UP000295680">
    <property type="component" value="Unassembled WGS sequence"/>
</dbReference>
<dbReference type="OrthoDB" id="3594841at2"/>
<dbReference type="RefSeq" id="WP_132120907.1">
    <property type="nucleotide sequence ID" value="NZ_SLWS01000006.1"/>
</dbReference>
<protein>
    <submittedName>
        <fullName evidence="2">TP901 family phage tail tape measure protein</fullName>
    </submittedName>
</protein>
<organism evidence="2 3">
    <name type="scientific">Actinocrispum wychmicini</name>
    <dbReference type="NCBI Taxonomy" id="1213861"/>
    <lineage>
        <taxon>Bacteria</taxon>
        <taxon>Bacillati</taxon>
        <taxon>Actinomycetota</taxon>
        <taxon>Actinomycetes</taxon>
        <taxon>Pseudonocardiales</taxon>
        <taxon>Pseudonocardiaceae</taxon>
        <taxon>Actinocrispum</taxon>
    </lineage>
</organism>
<keyword evidence="3" id="KW-1185">Reference proteome</keyword>
<dbReference type="EMBL" id="SLWS01000006">
    <property type="protein sequence ID" value="TCO57118.1"/>
    <property type="molecule type" value="Genomic_DNA"/>
</dbReference>
<proteinExistence type="predicted"/>
<dbReference type="AlphaFoldDB" id="A0A4R2JJD6"/>
<sequence>MADAIPPVVLRFVATTTEAVGEVRLFAKSFTDAGAAVKATATEMSAAVGQMGERVGAEAKTVAAENNKVAASFQKTAEAAARSNEEIYVSMQAMRSKTVGLLADLEAAEAKAAAATEEMSVKMGTSAEAAAAKQDAAVGKVVKGVGLAAGIIAGVSLKMAGAFEQSTNKLVTSAGESEDGLKTVRTGILNLAGDVGVSATEMSAAMYKVESAGYHAEAGLGVLKAAEQGAKAEGAEGVEVADALSSALRDYYPHAQSAADVTKAASDTMSKFIGATSSGKMTFDELAGSLNSILPVASAAKISMSDVLGVLASMTVHGISAQQATQNMADAIRHLQAPTQVMSKAMASLGIDSDDVKAKLGERGLSGTMNLLSQAVKKAMPPGSDKVIIDLGDALSKSTPKVKALGQELMSGAITMGDYQKATKGLDAVSAGQAASFATMVKSTHQLGTEQLSGGQVMNTYGGMMQKLMGDATGLKVALMTTGENADYTADAIKAIGGSAADADGNVKGWSEVQNTLNQKLADAEKGTQSLAIKIGSVLLPVASHIAGVIADVTKWLSNNEWAAKTLAITIGGVLVGALAAGVGKMISWVSNLDSTAKGVAGATVKLGLLAAGFDYGISHMDTWQGKAVLVVTALSGIGTAVNGLSGPLGSLGSWFANQKGAFGNFVSDMGAAEGAMGKIKTAGKGVLDFLSGPWGIALGLAIGAVALFSSGNKDANKAVDDLTRAIKDDGDALGQNTRAWTVNKLEKDDAFGKAKQLGISEGELTNALMSQGSALDDLKTKLQGIIQARIDLDQKNNQGSSFSGRDVREMDSTGTAAQLLLKELEGLTGQLNASKDAADRQSSALHQSADHLDAVALGAIKADGSTGDLVSTSKKAADAMDAEKNEAKLLTDQLDLLNGGNIDATKATVRYKDSVDAAALALKDNGRSLDMNNDKGRKNISAILDAVTAAQDHAKAVAQQTHSVEAGNKAFADDVAALQAVLAKAGLTKDQIQELTNKYMQVPKDISTNVTADTSQAENALGRLYHDLGALNPMMDRIGAKTNKLRAHGGLVTYAHGGLAHFGPGGPVSGRGSDTSDDIPAMLSNTEYVQQASAVRAAGVQVMDAMNRSDLRGAYRMLGDRIGAGAQAVAVPVGGGGVTVNVYTNALLSTKAEIKSAVQEAFLQNGMRNVQNGLTFAAT</sequence>
<feature type="domain" description="Phage tail tape measure protein" evidence="1">
    <location>
        <begin position="188"/>
        <end position="382"/>
    </location>
</feature>
<evidence type="ECO:0000259" key="1">
    <source>
        <dbReference type="Pfam" id="PF10145"/>
    </source>
</evidence>
<evidence type="ECO:0000313" key="3">
    <source>
        <dbReference type="Proteomes" id="UP000295680"/>
    </source>
</evidence>
<dbReference type="NCBIfam" id="TIGR01760">
    <property type="entry name" value="tape_meas_TP901"/>
    <property type="match status" value="1"/>
</dbReference>
<accession>A0A4R2JJD6</accession>
<evidence type="ECO:0000313" key="2">
    <source>
        <dbReference type="EMBL" id="TCO57118.1"/>
    </source>
</evidence>
<dbReference type="Pfam" id="PF10145">
    <property type="entry name" value="PhageMin_Tail"/>
    <property type="match status" value="1"/>
</dbReference>
<comment type="caution">
    <text evidence="2">The sequence shown here is derived from an EMBL/GenBank/DDBJ whole genome shotgun (WGS) entry which is preliminary data.</text>
</comment>
<reference evidence="2 3" key="1">
    <citation type="submission" date="2019-03" db="EMBL/GenBank/DDBJ databases">
        <title>Genomic Encyclopedia of Type Strains, Phase IV (KMG-IV): sequencing the most valuable type-strain genomes for metagenomic binning, comparative biology and taxonomic classification.</title>
        <authorList>
            <person name="Goeker M."/>
        </authorList>
    </citation>
    <scope>NUCLEOTIDE SEQUENCE [LARGE SCALE GENOMIC DNA]</scope>
    <source>
        <strain evidence="2 3">DSM 45934</strain>
    </source>
</reference>